<gene>
    <name evidence="1" type="ORF">ACOLOM_LOCUS13487</name>
</gene>
<keyword evidence="2" id="KW-1185">Reference proteome</keyword>
<evidence type="ECO:0000313" key="1">
    <source>
        <dbReference type="EMBL" id="CAG8766698.1"/>
    </source>
</evidence>
<proteinExistence type="predicted"/>
<feature type="non-terminal residue" evidence="1">
    <location>
        <position position="1"/>
    </location>
</feature>
<sequence length="51" mass="5916">KERQDFDISSSRDGEIKTYKSVMRYPTLRPPVEFGLFESSSRAASCELRIM</sequence>
<evidence type="ECO:0000313" key="2">
    <source>
        <dbReference type="Proteomes" id="UP000789525"/>
    </source>
</evidence>
<accession>A0ACA9QWD2</accession>
<comment type="caution">
    <text evidence="1">The sequence shown here is derived from an EMBL/GenBank/DDBJ whole genome shotgun (WGS) entry which is preliminary data.</text>
</comment>
<dbReference type="Proteomes" id="UP000789525">
    <property type="component" value="Unassembled WGS sequence"/>
</dbReference>
<feature type="non-terminal residue" evidence="1">
    <location>
        <position position="51"/>
    </location>
</feature>
<organism evidence="1 2">
    <name type="scientific">Acaulospora colombiana</name>
    <dbReference type="NCBI Taxonomy" id="27376"/>
    <lineage>
        <taxon>Eukaryota</taxon>
        <taxon>Fungi</taxon>
        <taxon>Fungi incertae sedis</taxon>
        <taxon>Mucoromycota</taxon>
        <taxon>Glomeromycotina</taxon>
        <taxon>Glomeromycetes</taxon>
        <taxon>Diversisporales</taxon>
        <taxon>Acaulosporaceae</taxon>
        <taxon>Acaulospora</taxon>
    </lineage>
</organism>
<name>A0ACA9QWD2_9GLOM</name>
<dbReference type="EMBL" id="CAJVPT010062293">
    <property type="protein sequence ID" value="CAG8766698.1"/>
    <property type="molecule type" value="Genomic_DNA"/>
</dbReference>
<reference evidence="1" key="1">
    <citation type="submission" date="2021-06" db="EMBL/GenBank/DDBJ databases">
        <authorList>
            <person name="Kallberg Y."/>
            <person name="Tangrot J."/>
            <person name="Rosling A."/>
        </authorList>
    </citation>
    <scope>NUCLEOTIDE SEQUENCE</scope>
    <source>
        <strain evidence="1">CL356</strain>
    </source>
</reference>
<protein>
    <submittedName>
        <fullName evidence="1">11490_t:CDS:1</fullName>
    </submittedName>
</protein>